<evidence type="ECO:0000313" key="2">
    <source>
        <dbReference type="Proteomes" id="UP000015105"/>
    </source>
</evidence>
<accession>A0A452Y9C5</accession>
<organism evidence="1 2">
    <name type="scientific">Aegilops tauschii subsp. strangulata</name>
    <name type="common">Goatgrass</name>
    <dbReference type="NCBI Taxonomy" id="200361"/>
    <lineage>
        <taxon>Eukaryota</taxon>
        <taxon>Viridiplantae</taxon>
        <taxon>Streptophyta</taxon>
        <taxon>Embryophyta</taxon>
        <taxon>Tracheophyta</taxon>
        <taxon>Spermatophyta</taxon>
        <taxon>Magnoliopsida</taxon>
        <taxon>Liliopsida</taxon>
        <taxon>Poales</taxon>
        <taxon>Poaceae</taxon>
        <taxon>BOP clade</taxon>
        <taxon>Pooideae</taxon>
        <taxon>Triticodae</taxon>
        <taxon>Triticeae</taxon>
        <taxon>Triticinae</taxon>
        <taxon>Aegilops</taxon>
    </lineage>
</organism>
<keyword evidence="2" id="KW-1185">Reference proteome</keyword>
<dbReference type="EnsemblPlants" id="AET1Gv20342700.35">
    <property type="protein sequence ID" value="AET1Gv20342700.35"/>
    <property type="gene ID" value="AET1Gv20342700"/>
</dbReference>
<proteinExistence type="predicted"/>
<name>A0A452Y9C5_AEGTS</name>
<dbReference type="AlphaFoldDB" id="A0A452Y9C5"/>
<reference evidence="2" key="2">
    <citation type="journal article" date="2017" name="Nat. Plants">
        <title>The Aegilops tauschii genome reveals multiple impacts of transposons.</title>
        <authorList>
            <person name="Zhao G."/>
            <person name="Zou C."/>
            <person name="Li K."/>
            <person name="Wang K."/>
            <person name="Li T."/>
            <person name="Gao L."/>
            <person name="Zhang X."/>
            <person name="Wang H."/>
            <person name="Yang Z."/>
            <person name="Liu X."/>
            <person name="Jiang W."/>
            <person name="Mao L."/>
            <person name="Kong X."/>
            <person name="Jiao Y."/>
            <person name="Jia J."/>
        </authorList>
    </citation>
    <scope>NUCLEOTIDE SEQUENCE [LARGE SCALE GENOMIC DNA]</scope>
    <source>
        <strain evidence="2">cv. AL8/78</strain>
    </source>
</reference>
<sequence length="94" mass="10859">GADGRGSPEGAPRLVVVHTALEKEDREVRQWMGEGHWKERGRRRSHHAGAEIPMYSPHARRVHKWLPLRSPPCPDCSLSLWIEDVIPARQRQRQ</sequence>
<evidence type="ECO:0000313" key="1">
    <source>
        <dbReference type="EnsemblPlants" id="AET1Gv20342700.35"/>
    </source>
</evidence>
<reference evidence="2" key="1">
    <citation type="journal article" date="2014" name="Science">
        <title>Ancient hybridizations among the ancestral genomes of bread wheat.</title>
        <authorList>
            <consortium name="International Wheat Genome Sequencing Consortium,"/>
            <person name="Marcussen T."/>
            <person name="Sandve S.R."/>
            <person name="Heier L."/>
            <person name="Spannagl M."/>
            <person name="Pfeifer M."/>
            <person name="Jakobsen K.S."/>
            <person name="Wulff B.B."/>
            <person name="Steuernagel B."/>
            <person name="Mayer K.F."/>
            <person name="Olsen O.A."/>
        </authorList>
    </citation>
    <scope>NUCLEOTIDE SEQUENCE [LARGE SCALE GENOMIC DNA]</scope>
    <source>
        <strain evidence="2">cv. AL8/78</strain>
    </source>
</reference>
<dbReference type="Proteomes" id="UP000015105">
    <property type="component" value="Chromosome 1D"/>
</dbReference>
<dbReference type="Gramene" id="AET1Gv20342700.35">
    <property type="protein sequence ID" value="AET1Gv20342700.35"/>
    <property type="gene ID" value="AET1Gv20342700"/>
</dbReference>
<protein>
    <submittedName>
        <fullName evidence="1">Uncharacterized protein</fullName>
    </submittedName>
</protein>
<reference evidence="1" key="3">
    <citation type="journal article" date="2017" name="Nature">
        <title>Genome sequence of the progenitor of the wheat D genome Aegilops tauschii.</title>
        <authorList>
            <person name="Luo M.C."/>
            <person name="Gu Y.Q."/>
            <person name="Puiu D."/>
            <person name="Wang H."/>
            <person name="Twardziok S.O."/>
            <person name="Deal K.R."/>
            <person name="Huo N."/>
            <person name="Zhu T."/>
            <person name="Wang L."/>
            <person name="Wang Y."/>
            <person name="McGuire P.E."/>
            <person name="Liu S."/>
            <person name="Long H."/>
            <person name="Ramasamy R.K."/>
            <person name="Rodriguez J.C."/>
            <person name="Van S.L."/>
            <person name="Yuan L."/>
            <person name="Wang Z."/>
            <person name="Xia Z."/>
            <person name="Xiao L."/>
            <person name="Anderson O.D."/>
            <person name="Ouyang S."/>
            <person name="Liang Y."/>
            <person name="Zimin A.V."/>
            <person name="Pertea G."/>
            <person name="Qi P."/>
            <person name="Bennetzen J.L."/>
            <person name="Dai X."/>
            <person name="Dawson M.W."/>
            <person name="Muller H.G."/>
            <person name="Kugler K."/>
            <person name="Rivarola-Duarte L."/>
            <person name="Spannagl M."/>
            <person name="Mayer K.F.X."/>
            <person name="Lu F.H."/>
            <person name="Bevan M.W."/>
            <person name="Leroy P."/>
            <person name="Li P."/>
            <person name="You F.M."/>
            <person name="Sun Q."/>
            <person name="Liu Z."/>
            <person name="Lyons E."/>
            <person name="Wicker T."/>
            <person name="Salzberg S.L."/>
            <person name="Devos K.M."/>
            <person name="Dvorak J."/>
        </authorList>
    </citation>
    <scope>NUCLEOTIDE SEQUENCE [LARGE SCALE GENOMIC DNA]</scope>
    <source>
        <strain evidence="1">cv. AL8/78</strain>
    </source>
</reference>
<reference evidence="1" key="4">
    <citation type="submission" date="2019-03" db="UniProtKB">
        <authorList>
            <consortium name="EnsemblPlants"/>
        </authorList>
    </citation>
    <scope>IDENTIFICATION</scope>
</reference>
<reference evidence="1" key="5">
    <citation type="journal article" date="2021" name="G3 (Bethesda)">
        <title>Aegilops tauschii genome assembly Aet v5.0 features greater sequence contiguity and improved annotation.</title>
        <authorList>
            <person name="Wang L."/>
            <person name="Zhu T."/>
            <person name="Rodriguez J.C."/>
            <person name="Deal K.R."/>
            <person name="Dubcovsky J."/>
            <person name="McGuire P.E."/>
            <person name="Lux T."/>
            <person name="Spannagl M."/>
            <person name="Mayer K.F.X."/>
            <person name="Baldrich P."/>
            <person name="Meyers B.C."/>
            <person name="Huo N."/>
            <person name="Gu Y.Q."/>
            <person name="Zhou H."/>
            <person name="Devos K.M."/>
            <person name="Bennetzen J.L."/>
            <person name="Unver T."/>
            <person name="Budak H."/>
            <person name="Gulick P.J."/>
            <person name="Galiba G."/>
            <person name="Kalapos B."/>
            <person name="Nelson D.R."/>
            <person name="Li P."/>
            <person name="You F.M."/>
            <person name="Luo M.C."/>
            <person name="Dvorak J."/>
        </authorList>
    </citation>
    <scope>NUCLEOTIDE SEQUENCE [LARGE SCALE GENOMIC DNA]</scope>
    <source>
        <strain evidence="1">cv. AL8/78</strain>
    </source>
</reference>